<organism evidence="2 3">
    <name type="scientific">Robertmurraya siralis</name>
    <dbReference type="NCBI Taxonomy" id="77777"/>
    <lineage>
        <taxon>Bacteria</taxon>
        <taxon>Bacillati</taxon>
        <taxon>Bacillota</taxon>
        <taxon>Bacilli</taxon>
        <taxon>Bacillales</taxon>
        <taxon>Bacillaceae</taxon>
        <taxon>Robertmurraya</taxon>
    </lineage>
</organism>
<evidence type="ECO:0000256" key="1">
    <source>
        <dbReference type="SAM" id="Phobius"/>
    </source>
</evidence>
<proteinExistence type="predicted"/>
<gene>
    <name evidence="2" type="ORF">J27TS8_12590</name>
</gene>
<reference evidence="2" key="1">
    <citation type="submission" date="2021-03" db="EMBL/GenBank/DDBJ databases">
        <title>Antimicrobial resistance genes in bacteria isolated from Japanese honey, and their potential for conferring macrolide and lincosamide resistance in the American foulbrood pathogen Paenibacillus larvae.</title>
        <authorList>
            <person name="Okamoto M."/>
            <person name="Kumagai M."/>
            <person name="Kanamori H."/>
            <person name="Takamatsu D."/>
        </authorList>
    </citation>
    <scope>NUCLEOTIDE SEQUENCE</scope>
    <source>
        <strain evidence="2">J27TS8</strain>
    </source>
</reference>
<dbReference type="AlphaFoldDB" id="A0A920BT41"/>
<keyword evidence="1" id="KW-1133">Transmembrane helix</keyword>
<keyword evidence="1" id="KW-0472">Membrane</keyword>
<evidence type="ECO:0000313" key="3">
    <source>
        <dbReference type="Proteomes" id="UP000682111"/>
    </source>
</evidence>
<name>A0A920BT41_9BACI</name>
<keyword evidence="1" id="KW-0812">Transmembrane</keyword>
<dbReference type="Proteomes" id="UP000682111">
    <property type="component" value="Unassembled WGS sequence"/>
</dbReference>
<protein>
    <submittedName>
        <fullName evidence="2">Uncharacterized protein</fullName>
    </submittedName>
</protein>
<comment type="caution">
    <text evidence="2">The sequence shown here is derived from an EMBL/GenBank/DDBJ whole genome shotgun (WGS) entry which is preliminary data.</text>
</comment>
<evidence type="ECO:0000313" key="2">
    <source>
        <dbReference type="EMBL" id="GIN61266.1"/>
    </source>
</evidence>
<dbReference type="EMBL" id="BORC01000002">
    <property type="protein sequence ID" value="GIN61266.1"/>
    <property type="molecule type" value="Genomic_DNA"/>
</dbReference>
<feature type="transmembrane region" description="Helical" evidence="1">
    <location>
        <begin position="36"/>
        <end position="56"/>
    </location>
</feature>
<sequence>MYQVPDMSHSSNHDLRIIRPFGFRPFGFRPFGFRPFGFGFGFPLGFLGGLAAGALISPPYYPYYPPYPFYGGFY</sequence>
<accession>A0A920BT41</accession>
<dbReference type="RefSeq" id="WP_373315039.1">
    <property type="nucleotide sequence ID" value="NZ_BORC01000002.1"/>
</dbReference>
<keyword evidence="3" id="KW-1185">Reference proteome</keyword>